<dbReference type="SUPFAM" id="SSF52833">
    <property type="entry name" value="Thioredoxin-like"/>
    <property type="match status" value="1"/>
</dbReference>
<dbReference type="PANTHER" id="PTHR44051:SF8">
    <property type="entry name" value="GLUTATHIONE S-TRANSFERASE GSTA"/>
    <property type="match status" value="1"/>
</dbReference>
<protein>
    <submittedName>
        <fullName evidence="2">Glutathione S-transferase family protein</fullName>
    </submittedName>
</protein>
<dbReference type="InterPro" id="IPR004045">
    <property type="entry name" value="Glutathione_S-Trfase_N"/>
</dbReference>
<dbReference type="SUPFAM" id="SSF47616">
    <property type="entry name" value="GST C-terminal domain-like"/>
    <property type="match status" value="1"/>
</dbReference>
<dbReference type="EMBL" id="JAOCQF010000001">
    <property type="protein sequence ID" value="MCT8329681.1"/>
    <property type="molecule type" value="Genomic_DNA"/>
</dbReference>
<sequence>MYVLHYAPDNASLIVRLALMELDQPHRAVLVDRRVRAQDGAAYRRLNPNGLIPALETPEGALFETGAILLWLSERHGALAPQPGDPARGDFLKWLFFVSNTLHADARLAFYADRHAGQGADVAAFLAATQDRIAGHLALLDAMAATRPAWFSPDVPSVLTLYVSCLLRWLALYPAETLGWLDLARYPALHAVAAATERRPSARQAALIEGLGDTIFTAPSYACPPEGSAT</sequence>
<dbReference type="CDD" id="cd03057">
    <property type="entry name" value="GST_N_Beta"/>
    <property type="match status" value="1"/>
</dbReference>
<proteinExistence type="predicted"/>
<dbReference type="PANTHER" id="PTHR44051">
    <property type="entry name" value="GLUTATHIONE S-TRANSFERASE-RELATED"/>
    <property type="match status" value="1"/>
</dbReference>
<organism evidence="2 3">
    <name type="scientific">Albidovulum sediminis</name>
    <dbReference type="NCBI Taxonomy" id="3066345"/>
    <lineage>
        <taxon>Bacteria</taxon>
        <taxon>Pseudomonadati</taxon>
        <taxon>Pseudomonadota</taxon>
        <taxon>Alphaproteobacteria</taxon>
        <taxon>Rhodobacterales</taxon>
        <taxon>Paracoccaceae</taxon>
        <taxon>Albidovulum</taxon>
    </lineage>
</organism>
<dbReference type="InterPro" id="IPR036282">
    <property type="entry name" value="Glutathione-S-Trfase_C_sf"/>
</dbReference>
<dbReference type="PROSITE" id="PS50404">
    <property type="entry name" value="GST_NTER"/>
    <property type="match status" value="1"/>
</dbReference>
<dbReference type="Gene3D" id="3.40.30.10">
    <property type="entry name" value="Glutaredoxin"/>
    <property type="match status" value="1"/>
</dbReference>
<dbReference type="Gene3D" id="1.20.1050.10">
    <property type="match status" value="1"/>
</dbReference>
<keyword evidence="3" id="KW-1185">Reference proteome</keyword>
<dbReference type="Pfam" id="PF13417">
    <property type="entry name" value="GST_N_3"/>
    <property type="match status" value="1"/>
</dbReference>
<gene>
    <name evidence="2" type="ORF">N5I32_09175</name>
</gene>
<evidence type="ECO:0000313" key="2">
    <source>
        <dbReference type="EMBL" id="MCT8329681.1"/>
    </source>
</evidence>
<dbReference type="InterPro" id="IPR036249">
    <property type="entry name" value="Thioredoxin-like_sf"/>
</dbReference>
<evidence type="ECO:0000313" key="3">
    <source>
        <dbReference type="Proteomes" id="UP001205601"/>
    </source>
</evidence>
<feature type="domain" description="GST N-terminal" evidence="1">
    <location>
        <begin position="1"/>
        <end position="80"/>
    </location>
</feature>
<reference evidence="3" key="1">
    <citation type="submission" date="2023-07" db="EMBL/GenBank/DDBJ databases">
        <title>Defluviimonas sediminis sp. nov., isolated from mangrove sediment.</title>
        <authorList>
            <person name="Liu L."/>
            <person name="Li J."/>
            <person name="Huang Y."/>
            <person name="Pan J."/>
            <person name="Li M."/>
        </authorList>
    </citation>
    <scope>NUCLEOTIDE SEQUENCE [LARGE SCALE GENOMIC DNA]</scope>
    <source>
        <strain evidence="3">FT324</strain>
    </source>
</reference>
<dbReference type="Proteomes" id="UP001205601">
    <property type="component" value="Unassembled WGS sequence"/>
</dbReference>
<evidence type="ECO:0000259" key="1">
    <source>
        <dbReference type="PROSITE" id="PS50404"/>
    </source>
</evidence>
<accession>A0ABT2NL87</accession>
<comment type="caution">
    <text evidence="2">The sequence shown here is derived from an EMBL/GenBank/DDBJ whole genome shotgun (WGS) entry which is preliminary data.</text>
</comment>
<name>A0ABT2NL87_9RHOB</name>